<dbReference type="EMBL" id="JAATEP010000015">
    <property type="protein sequence ID" value="NJP92265.1"/>
    <property type="molecule type" value="Genomic_DNA"/>
</dbReference>
<feature type="domain" description="SHOCT" evidence="1">
    <location>
        <begin position="255"/>
        <end position="280"/>
    </location>
</feature>
<name>A0ABX1B350_9ACTN</name>
<protein>
    <submittedName>
        <fullName evidence="3">DUF4429 domain-containing protein</fullName>
    </submittedName>
</protein>
<feature type="domain" description="DUF4429" evidence="2">
    <location>
        <begin position="136"/>
        <end position="223"/>
    </location>
</feature>
<comment type="caution">
    <text evidence="3">The sequence shown here is derived from an EMBL/GenBank/DDBJ whole genome shotgun (WGS) entry which is preliminary data.</text>
</comment>
<feature type="domain" description="DUF4429" evidence="2">
    <location>
        <begin position="12"/>
        <end position="105"/>
    </location>
</feature>
<keyword evidence="4" id="KW-1185">Reference proteome</keyword>
<reference evidence="3 4" key="1">
    <citation type="submission" date="2020-03" db="EMBL/GenBank/DDBJ databases">
        <title>WGS of actinomycetes isolated from Thailand.</title>
        <authorList>
            <person name="Thawai C."/>
        </authorList>
    </citation>
    <scope>NUCLEOTIDE SEQUENCE [LARGE SCALE GENOMIC DNA]</scope>
    <source>
        <strain evidence="3 4">FMUSA5-5</strain>
    </source>
</reference>
<dbReference type="InterPro" id="IPR018649">
    <property type="entry name" value="SHOCT"/>
</dbReference>
<accession>A0ABX1B350</accession>
<gene>
    <name evidence="3" type="ORF">HCN51_22820</name>
</gene>
<dbReference type="Pfam" id="PF09851">
    <property type="entry name" value="SHOCT"/>
    <property type="match status" value="1"/>
</dbReference>
<proteinExistence type="predicted"/>
<dbReference type="InterPro" id="IPR027860">
    <property type="entry name" value="DUF4429"/>
</dbReference>
<dbReference type="Pfam" id="PF14472">
    <property type="entry name" value="DUF4429"/>
    <property type="match status" value="2"/>
</dbReference>
<organism evidence="3 4">
    <name type="scientific">Nonomuraea composti</name>
    <dbReference type="NCBI Taxonomy" id="2720023"/>
    <lineage>
        <taxon>Bacteria</taxon>
        <taxon>Bacillati</taxon>
        <taxon>Actinomycetota</taxon>
        <taxon>Actinomycetes</taxon>
        <taxon>Streptosporangiales</taxon>
        <taxon>Streptosporangiaceae</taxon>
        <taxon>Nonomuraea</taxon>
    </lineage>
</organism>
<evidence type="ECO:0000313" key="3">
    <source>
        <dbReference type="EMBL" id="NJP92265.1"/>
    </source>
</evidence>
<evidence type="ECO:0000259" key="1">
    <source>
        <dbReference type="Pfam" id="PF09851"/>
    </source>
</evidence>
<evidence type="ECO:0000259" key="2">
    <source>
        <dbReference type="Pfam" id="PF14472"/>
    </source>
</evidence>
<dbReference type="RefSeq" id="WP_168011496.1">
    <property type="nucleotide sequence ID" value="NZ_JAATEP010000015.1"/>
</dbReference>
<evidence type="ECO:0000313" key="4">
    <source>
        <dbReference type="Proteomes" id="UP000696294"/>
    </source>
</evidence>
<dbReference type="Proteomes" id="UP000696294">
    <property type="component" value="Unassembled WGS sequence"/>
</dbReference>
<sequence length="283" mass="30092">MEDVLAGLGGTWTFRSETLTITPGQRGAPRLVAALGERVVPYAALADVTLTRGRRRTVVLRVVPRQGADPVLTAAAGQLKASADPFRLVLPAAKETLADYYADELRAALTGRDPADRFLIAAPPVPRAFKGWDGAASFDGDAVTFTWFWSGASAAKYAAGDQRYRVTDLDGVEWHAPEGASGSLRLKLRGRRMPSDPNKDPASVTFSLGWGATHHSLPFAAAVLAAIPSPSPAASAPSRRPQASVDRGLQVAELIAKLGELRDAGVLSEEEFQAKKAELLSRI</sequence>